<dbReference type="EMBL" id="AP021861">
    <property type="protein sequence ID" value="BBO34738.1"/>
    <property type="molecule type" value="Genomic_DNA"/>
</dbReference>
<dbReference type="AlphaFoldDB" id="A0A5K7XE28"/>
<sequence length="42" mass="4580">MKQVLEPAITEFAAYRLLSPVDGRTGNSMIHSMAQANEAMTV</sequence>
<gene>
    <name evidence="1" type="ORF">PLANPX_4350</name>
</gene>
<reference evidence="2" key="1">
    <citation type="submission" date="2019-10" db="EMBL/GenBank/DDBJ databases">
        <title>Lacipirellula parvula gen. nov., sp. nov., representing a lineage of planctomycetes widespread in freshwater anoxic habitats, and description of the family Lacipirellulaceae.</title>
        <authorList>
            <person name="Dedysh S.N."/>
            <person name="Kulichevskaya I.S."/>
            <person name="Beletsky A.V."/>
            <person name="Rakitin A.L."/>
            <person name="Mardanov A.V."/>
            <person name="Ivanova A.A."/>
            <person name="Saltykova V.X."/>
            <person name="Rijpstra W.I.C."/>
            <person name="Sinninghe Damste J.S."/>
            <person name="Ravin N.V."/>
        </authorList>
    </citation>
    <scope>NUCLEOTIDE SEQUENCE [LARGE SCALE GENOMIC DNA]</scope>
    <source>
        <strain evidence="2">PX69</strain>
    </source>
</reference>
<dbReference type="KEGG" id="lpav:PLANPX_4350"/>
<dbReference type="Proteomes" id="UP000326837">
    <property type="component" value="Chromosome"/>
</dbReference>
<proteinExistence type="predicted"/>
<protein>
    <submittedName>
        <fullName evidence="1">Uncharacterized protein</fullName>
    </submittedName>
</protein>
<dbReference type="RefSeq" id="WP_261344404.1">
    <property type="nucleotide sequence ID" value="NZ_AP021861.1"/>
</dbReference>
<evidence type="ECO:0000313" key="1">
    <source>
        <dbReference type="EMBL" id="BBO34738.1"/>
    </source>
</evidence>
<organism evidence="1 2">
    <name type="scientific">Lacipirellula parvula</name>
    <dbReference type="NCBI Taxonomy" id="2650471"/>
    <lineage>
        <taxon>Bacteria</taxon>
        <taxon>Pseudomonadati</taxon>
        <taxon>Planctomycetota</taxon>
        <taxon>Planctomycetia</taxon>
        <taxon>Pirellulales</taxon>
        <taxon>Lacipirellulaceae</taxon>
        <taxon>Lacipirellula</taxon>
    </lineage>
</organism>
<keyword evidence="2" id="KW-1185">Reference proteome</keyword>
<accession>A0A5K7XE28</accession>
<name>A0A5K7XE28_9BACT</name>
<evidence type="ECO:0000313" key="2">
    <source>
        <dbReference type="Proteomes" id="UP000326837"/>
    </source>
</evidence>